<dbReference type="PRINTS" id="PR00419">
    <property type="entry name" value="ADXRDTASE"/>
</dbReference>
<dbReference type="CDD" id="cd00713">
    <property type="entry name" value="GltS"/>
    <property type="match status" value="1"/>
</dbReference>
<feature type="binding site" evidence="24">
    <location>
        <position position="1154"/>
    </location>
    <ligand>
        <name>[3Fe-4S] cluster</name>
        <dbReference type="ChEBI" id="CHEBI:21137"/>
    </ligand>
</feature>
<dbReference type="Pfam" id="PF04898">
    <property type="entry name" value="Glu_syn_central"/>
    <property type="match status" value="1"/>
</dbReference>
<dbReference type="Pfam" id="PF00310">
    <property type="entry name" value="GATase_2"/>
    <property type="match status" value="1"/>
</dbReference>
<evidence type="ECO:0000313" key="27">
    <source>
        <dbReference type="EMBL" id="AGR65733.1"/>
    </source>
</evidence>
<comment type="subunit">
    <text evidence="7">Homotrimer.</text>
</comment>
<dbReference type="InterPro" id="IPR029055">
    <property type="entry name" value="Ntn_hydrolases_N"/>
</dbReference>
<evidence type="ECO:0000256" key="6">
    <source>
        <dbReference type="ARBA" id="ARBA00009716"/>
    </source>
</evidence>
<dbReference type="GO" id="GO:0008483">
    <property type="term" value="F:transaminase activity"/>
    <property type="evidence" value="ECO:0007669"/>
    <property type="project" value="UniProtKB-KW"/>
</dbReference>
<dbReference type="NCBIfam" id="TIGR01317">
    <property type="entry name" value="GOGAT_sm_gam"/>
    <property type="match status" value="1"/>
</dbReference>
<keyword evidence="18 24" id="KW-0003">3Fe-4S</keyword>
<keyword evidence="27" id="KW-0032">Aminotransferase</keyword>
<name>S5NZT3_9HEMI</name>
<dbReference type="InterPro" id="IPR009051">
    <property type="entry name" value="Helical_ferredxn"/>
</dbReference>
<dbReference type="InterPro" id="IPR051394">
    <property type="entry name" value="Glutamate_Synthase"/>
</dbReference>
<dbReference type="SUPFAM" id="SSF46548">
    <property type="entry name" value="alpha-helical ferredoxin"/>
    <property type="match status" value="1"/>
</dbReference>
<feature type="active site" description="For GATase activity" evidence="23">
    <location>
        <position position="24"/>
    </location>
</feature>
<dbReference type="UniPathway" id="UPA00634">
    <property type="reaction ID" value="UER00690"/>
</dbReference>
<dbReference type="CDD" id="cd00982">
    <property type="entry name" value="gltB_C"/>
    <property type="match status" value="1"/>
</dbReference>
<dbReference type="GO" id="GO:0050660">
    <property type="term" value="F:flavin adenine dinucleotide binding"/>
    <property type="evidence" value="ECO:0007669"/>
    <property type="project" value="InterPro"/>
</dbReference>
<comment type="pathway">
    <text evidence="3">Energy metabolism; nitrogen metabolism.</text>
</comment>
<comment type="function">
    <text evidence="21">Forms L-glutamate from L-glutamine and 2-oxoglutarate. Represents an alternative pathway to L-glutamate dehydrogenase for the biosynthesis of L-glutamate. Participates with glutamine synthetase in ammonia assimilation processes. The enzyme is specific for NADH, L-glutamine and 2-oxoglutarate.</text>
</comment>
<dbReference type="SUPFAM" id="SSF51971">
    <property type="entry name" value="Nucleotide-binding domain"/>
    <property type="match status" value="1"/>
</dbReference>
<evidence type="ECO:0000256" key="12">
    <source>
        <dbReference type="ARBA" id="ARBA00022827"/>
    </source>
</evidence>
<evidence type="ECO:0000256" key="18">
    <source>
        <dbReference type="ARBA" id="ARBA00023291"/>
    </source>
</evidence>
<dbReference type="InterPro" id="IPR006982">
    <property type="entry name" value="Glu_synth_centr_N"/>
</dbReference>
<comment type="cofactor">
    <cofactor evidence="24">
        <name>[3Fe-4S] cluster</name>
        <dbReference type="ChEBI" id="CHEBI:21137"/>
    </cofactor>
    <text evidence="24">Binds 1 [3Fe-4S] cluster.</text>
</comment>
<dbReference type="GO" id="GO:0016639">
    <property type="term" value="F:oxidoreductase activity, acting on the CH-NH2 group of donors, NAD or NADP as acceptor"/>
    <property type="evidence" value="ECO:0007669"/>
    <property type="project" value="InterPro"/>
</dbReference>
<dbReference type="Gene3D" id="3.20.20.70">
    <property type="entry name" value="Aldolase class I"/>
    <property type="match status" value="2"/>
</dbReference>
<dbReference type="Pfam" id="PF14691">
    <property type="entry name" value="Fer4_20"/>
    <property type="match status" value="1"/>
</dbReference>
<dbReference type="InterPro" id="IPR002489">
    <property type="entry name" value="Glu_synth_asu_C"/>
</dbReference>
<evidence type="ECO:0000259" key="26">
    <source>
        <dbReference type="PROSITE" id="PS51278"/>
    </source>
</evidence>
<organism evidence="27">
    <name type="scientific">Planococcus citri</name>
    <name type="common">citrus mealybug</name>
    <dbReference type="NCBI Taxonomy" id="170843"/>
    <lineage>
        <taxon>Eukaryota</taxon>
        <taxon>Metazoa</taxon>
        <taxon>Ecdysozoa</taxon>
        <taxon>Arthropoda</taxon>
        <taxon>Hexapoda</taxon>
        <taxon>Insecta</taxon>
        <taxon>Pterygota</taxon>
        <taxon>Neoptera</taxon>
        <taxon>Paraneoptera</taxon>
        <taxon>Hemiptera</taxon>
        <taxon>Sternorrhyncha</taxon>
        <taxon>Coccoidea</taxon>
        <taxon>Pseudococcidae</taxon>
        <taxon>Planococcus</taxon>
    </lineage>
</organism>
<evidence type="ECO:0000256" key="9">
    <source>
        <dbReference type="ARBA" id="ARBA00022630"/>
    </source>
</evidence>
<dbReference type="Pfam" id="PF01645">
    <property type="entry name" value="Glu_synthase"/>
    <property type="match status" value="1"/>
</dbReference>
<comment type="similarity">
    <text evidence="6">Belongs to the glutamate synthase family.</text>
</comment>
<keyword evidence="27" id="KW-0808">Transferase</keyword>
<dbReference type="InterPro" id="IPR012220">
    <property type="entry name" value="Glu_synth_euk"/>
</dbReference>
<dbReference type="UniPathway" id="UPA00045"/>
<evidence type="ECO:0000256" key="3">
    <source>
        <dbReference type="ARBA" id="ARBA00004802"/>
    </source>
</evidence>
<evidence type="ECO:0000256" key="11">
    <source>
        <dbReference type="ARBA" id="ARBA00022723"/>
    </source>
</evidence>
<dbReference type="GO" id="GO:0097054">
    <property type="term" value="P:L-glutamate biosynthetic process"/>
    <property type="evidence" value="ECO:0007669"/>
    <property type="project" value="UniProtKB-UniPathway"/>
</dbReference>
<keyword evidence="13" id="KW-0315">Glutamine amidotransferase</keyword>
<dbReference type="Gene3D" id="1.10.1060.10">
    <property type="entry name" value="Alpha-helical ferredoxin"/>
    <property type="match status" value="1"/>
</dbReference>
<reference evidence="27" key="1">
    <citation type="journal article" date="2013" name="Cell">
        <title>Horizontal gene transfer from diverse bacteria to an insect genome enables a tripartite nested mealybug symbiosis.</title>
        <authorList>
            <person name="Husnik F."/>
            <person name="Nikoh N."/>
            <person name="Koga R."/>
            <person name="Ross L."/>
            <person name="Duncan R.P."/>
            <person name="Fujie M."/>
            <person name="Tanaka M."/>
            <person name="Satoh N."/>
            <person name="Bachtrog D."/>
            <person name="Wilson A.C."/>
            <person name="von Dohlen C.D."/>
            <person name="Fukatsu T."/>
            <person name="McCutcheon J.P."/>
        </authorList>
    </citation>
    <scope>NUCLEOTIDE SEQUENCE</scope>
</reference>
<dbReference type="PANTHER" id="PTHR43100:SF1">
    <property type="entry name" value="GLUTAMATE SYNTHASE [NADPH] SMALL CHAIN"/>
    <property type="match status" value="1"/>
</dbReference>
<dbReference type="SUPFAM" id="SSF69336">
    <property type="entry name" value="Alpha subunit of glutamate synthase, C-terminal domain"/>
    <property type="match status" value="1"/>
</dbReference>
<dbReference type="PROSITE" id="PS51278">
    <property type="entry name" value="GATASE_TYPE_2"/>
    <property type="match status" value="1"/>
</dbReference>
<reference evidence="27" key="2">
    <citation type="submission" date="2013-05" db="EMBL/GenBank/DDBJ databases">
        <authorList>
            <person name="McCutcheon J."/>
        </authorList>
    </citation>
    <scope>NUCLEOTIDE SEQUENCE</scope>
</reference>
<feature type="domain" description="Glutamine amidotransferase type-2" evidence="26">
    <location>
        <begin position="24"/>
        <end position="416"/>
    </location>
</feature>
<dbReference type="InterPro" id="IPR036485">
    <property type="entry name" value="Glu_synth_asu_C_sf"/>
</dbReference>
<evidence type="ECO:0000256" key="5">
    <source>
        <dbReference type="ARBA" id="ARBA00004944"/>
    </source>
</evidence>
<protein>
    <recommendedName>
        <fullName evidence="22">Glutamate synthase [NADH]</fullName>
        <ecNumber evidence="19">1.4.1.14</ecNumber>
    </recommendedName>
</protein>
<evidence type="ECO:0000256" key="2">
    <source>
        <dbReference type="ARBA" id="ARBA00001974"/>
    </source>
</evidence>
<keyword evidence="10" id="KW-0288">FMN</keyword>
<dbReference type="PANTHER" id="PTHR43100">
    <property type="entry name" value="GLUTAMATE SYNTHASE [NADPH] SMALL CHAIN"/>
    <property type="match status" value="1"/>
</dbReference>
<evidence type="ECO:0000256" key="25">
    <source>
        <dbReference type="SAM" id="MobiDB-lite"/>
    </source>
</evidence>
<evidence type="ECO:0000256" key="7">
    <source>
        <dbReference type="ARBA" id="ARBA00011233"/>
    </source>
</evidence>
<keyword evidence="8" id="KW-0028">Amino-acid biosynthesis</keyword>
<dbReference type="CDD" id="cd02808">
    <property type="entry name" value="GltS_FMN"/>
    <property type="match status" value="1"/>
</dbReference>
<keyword evidence="15" id="KW-0408">Iron</keyword>
<evidence type="ECO:0000256" key="19">
    <source>
        <dbReference type="ARBA" id="ARBA00024383"/>
    </source>
</evidence>
<dbReference type="GO" id="GO:0010181">
    <property type="term" value="F:FMN binding"/>
    <property type="evidence" value="ECO:0007669"/>
    <property type="project" value="InterPro"/>
</dbReference>
<evidence type="ECO:0000256" key="22">
    <source>
        <dbReference type="ARBA" id="ARBA00068518"/>
    </source>
</evidence>
<dbReference type="Gene3D" id="3.60.20.10">
    <property type="entry name" value="Glutamine Phosphoribosylpyrophosphate, subunit 1, domain 1"/>
    <property type="match status" value="1"/>
</dbReference>
<dbReference type="EMBL" id="KF021986">
    <property type="protein sequence ID" value="AGR65733.1"/>
    <property type="molecule type" value="mRNA"/>
</dbReference>
<keyword evidence="16 24" id="KW-0411">Iron-sulfur</keyword>
<dbReference type="Gene3D" id="2.160.20.60">
    <property type="entry name" value="Glutamate synthase, alpha subunit, C-terminal domain"/>
    <property type="match status" value="1"/>
</dbReference>
<dbReference type="InterPro" id="IPR036188">
    <property type="entry name" value="FAD/NAD-bd_sf"/>
</dbReference>
<evidence type="ECO:0000256" key="24">
    <source>
        <dbReference type="PIRSR" id="PIRSR000187-2"/>
    </source>
</evidence>
<evidence type="ECO:0000256" key="4">
    <source>
        <dbReference type="ARBA" id="ARBA00004909"/>
    </source>
</evidence>
<proteinExistence type="evidence at transcript level"/>
<dbReference type="InterPro" id="IPR013785">
    <property type="entry name" value="Aldolase_TIM"/>
</dbReference>
<evidence type="ECO:0000256" key="1">
    <source>
        <dbReference type="ARBA" id="ARBA00001917"/>
    </source>
</evidence>
<evidence type="ECO:0000256" key="23">
    <source>
        <dbReference type="PIRSR" id="PIRSR000187-1"/>
    </source>
</evidence>
<dbReference type="Pfam" id="PF07992">
    <property type="entry name" value="Pyr_redox_2"/>
    <property type="match status" value="1"/>
</dbReference>
<evidence type="ECO:0000256" key="15">
    <source>
        <dbReference type="ARBA" id="ARBA00023004"/>
    </source>
</evidence>
<dbReference type="PIRSF" id="PIRSF000187">
    <property type="entry name" value="GOGAT"/>
    <property type="match status" value="1"/>
</dbReference>
<dbReference type="InterPro" id="IPR006005">
    <property type="entry name" value="Glut_synth_ssu1"/>
</dbReference>
<comment type="cofactor">
    <cofactor evidence="1">
        <name>FMN</name>
        <dbReference type="ChEBI" id="CHEBI:58210"/>
    </cofactor>
</comment>
<dbReference type="FunFam" id="3.60.20.10:FF:000001">
    <property type="entry name" value="Glutamate synthase, large subunit"/>
    <property type="match status" value="1"/>
</dbReference>
<keyword evidence="9" id="KW-0285">Flavoprotein</keyword>
<feature type="binding site" evidence="24">
    <location>
        <position position="1165"/>
    </location>
    <ligand>
        <name>[3Fe-4S] cluster</name>
        <dbReference type="ChEBI" id="CHEBI:21137"/>
    </ligand>
</feature>
<dbReference type="InterPro" id="IPR017932">
    <property type="entry name" value="GATase_2_dom"/>
</dbReference>
<comment type="pathway">
    <text evidence="5">Amino-acid biosynthesis; L-glutamate biosynthesis via GLT pathway; L-glutamate from 2-oxoglutarate and L-glutamine (NAD(+) route): step 1/1.</text>
</comment>
<sequence>MEHDSWNLPPKDGLYDPELEKDACGVGFIVSIDGKSCHKIVEDAEKLSSRMNHRGACACDNDTGDGAGVLTAIPHEFFHAILKDENIDLPAKGKYATGIVYTDKQHHQDGEKIFDQIAQECKLRVLYWRTVPTKNSGIGEVARGSEPFMRQVFVVQDVEMEEEVFKRQIFVLRKRATHTIPKPGRRFYICSLSSAIIVYKGQLTGDQLWTYFVDLKNPQFETYLALVHTRFSTNTFPSWERAHPLRMLAHNGEINTLRGNVNFMKAREGVMKSSYVDNIKQLYPVVEPNLSDSGSCDCVLEFLVMAGGRSLPEAIMTMVPEAWHNDVTMPKEKKDFYNWAACAMEPWDGPALFTFTDGRYVGAILDRNGLRPSRFYVLKDNIMVMASEVGVYDTDPENVALKSRLKPGRMLLVDTKEKTIIQDVELKQHIATSRPYTNWLSEQRILMDELRNEAVKKVGLVKAKSIEFVSGGKNKYISDNLPEHEITRIWGGDRRLSLFSYTIETITMLLLPMIRTGKEALGSMGNDAPLACLSRFQPLLYDYFKQLFAQVTNPPIDPIREKVVMSLMCPIGPEGNILIPGPQQCHRIFLPNPIISLYDLEVLRCNTHRGWKTKVIDITFHKSEGKKGFLNSLTRVCDEACQAAMGNYQLIILSDRKASANRIPLSILLALGAVHHHLIEERQRMKVGLILETGEAREVHHMCVLLGYGADAICPYLVFEMAKSLREEGVLDSSFTDKVVFESYSEAMDKGISKVMAKMGISTLQSYKGAQIFESIGLADEVINRCFKGTPSRIGGVDFDVLAEEAFERHHLSYSERSVDMLVLRNPGYYHWRSGGEKHINDPLSIANLQEAVNNKSDTAYNKFCESTMDSVKECTLRGQLELIPSRSPVPIEQVEPAAAIVKRFATGAMSLGSISIEAHSTLAVAMNRIGGKSNTGEGGEEADRYLDTDLQNSKRSAIKQVASGRFGVTSSYLAHADDLQIKMAQGAKPGEGGELPGYKVTEDIARTRHSVPGVGLISPPPHHDIYSIEDLAELIYDLKCANPNARVSVKLVSEVGVGVVASGVAKGKAEHITISGHDGGTGASSWTGIKNAGVPWELGVAETHQVLVLNNLRSRVVIQADGQIRTGFDVIVAAILGADEIGMSTAPLIAMGCTMMRKCHLNTCPVGIATQDPELRKKFAGKPEHVINYLFMLAEEVREHMANLGIKRYQDLIGRTDLLKTSENLNNPKAKFLNLGLILKNALHMRPGVDIVAGSKTQDFQLEKRLDNILYEKSLPVLNGEKKSVDIELVINNECRAFASTLSYHISMKYDQGLPEKSINIYLKGSAGQSFCAFLTKGVHVTLEGDANDYVGKGLSGGEVIIYPPKSSTFESHKNVIAGNVCLYGATCGKAFFRGIAAERFCVRNSGVVTVCEGVGDHGCEYMTGGCAVILGLTGRNFAAGMSGGIAYVLDVDGSFNSKCNKEMVELLPLNDPKDLDYVKDLLIEFESKTGSLIAKNLIENWPAAAEKFVKVFPFEYQRALKQMAAKQPATAANDGKAPQKQASGDQGAAKPGSGSVKDIEETVTDASFQKKKLEMILDKTRGFVKYGRETNPYRSVEKRMNDWDEIYNFPYVRKNLQVQAARCMECGVPFCQSSHGCPLGNIIPKWNDLVFNNNWTEALNQLLQTNNFPEFTGRVCPAPCEGACVLGINELPVTIKNIECAIIDNAFEKGWIKAEIPLKRSGKKVAIVGSGPAGLAAAHQLNKAGHWVTVYERNNRVGGLLRYGIPTMKLSKEVVQRRVTLLAEEGIEFKTNINVGKDISAKELVQDYDALILCTGATWPRDLPIPGRQLEGIHFAMNFLESWQKKQAGDMNVPPILAKDKDVIVIGGGDTGCDCIGTSFRQGANSVIAFEILPEPPTSRSKDNPWPQFPRVFKVDYGHEEVRAKTGKDPRQFSILSKEFIDNGKGQISGIKTAQVKWTKDEIGRWKMDEIPGSEKVFKCDLVFLAMGFLGPEKYISTELDLKLDPRSNYETPAGKYSTSHPKVFAAGDCRRGQSLVVWGITEGRQAAKEVDQYLMGSTDLPGAGGMITASCVS</sequence>
<dbReference type="InterPro" id="IPR002932">
    <property type="entry name" value="Glu_synthdom"/>
</dbReference>
<dbReference type="FunFam" id="3.20.20.70:FF:000017">
    <property type="entry name" value="Glutamate synthase [NADH], amyloplastic"/>
    <property type="match status" value="1"/>
</dbReference>
<evidence type="ECO:0000256" key="8">
    <source>
        <dbReference type="ARBA" id="ARBA00022605"/>
    </source>
</evidence>
<dbReference type="GO" id="GO:0051538">
    <property type="term" value="F:3 iron, 4 sulfur cluster binding"/>
    <property type="evidence" value="ECO:0007669"/>
    <property type="project" value="UniProtKB-KW"/>
</dbReference>
<dbReference type="NCBIfam" id="NF008730">
    <property type="entry name" value="PRK11750.1"/>
    <property type="match status" value="1"/>
</dbReference>
<evidence type="ECO:0000256" key="14">
    <source>
        <dbReference type="ARBA" id="ARBA00023002"/>
    </source>
</evidence>
<comment type="catalytic activity">
    <reaction evidence="20">
        <text>2 L-glutamate + NAD(+) = L-glutamine + 2-oxoglutarate + NADH + H(+)</text>
        <dbReference type="Rhea" id="RHEA:13753"/>
        <dbReference type="ChEBI" id="CHEBI:15378"/>
        <dbReference type="ChEBI" id="CHEBI:16810"/>
        <dbReference type="ChEBI" id="CHEBI:29985"/>
        <dbReference type="ChEBI" id="CHEBI:57540"/>
        <dbReference type="ChEBI" id="CHEBI:57945"/>
        <dbReference type="ChEBI" id="CHEBI:58359"/>
        <dbReference type="EC" id="1.4.1.14"/>
    </reaction>
</comment>
<dbReference type="FunFam" id="3.20.20.70:FF:000031">
    <property type="entry name" value="Glutamate synthase 1 [NADH]"/>
    <property type="match status" value="1"/>
</dbReference>
<keyword evidence="11" id="KW-0479">Metal-binding</keyword>
<dbReference type="InterPro" id="IPR028261">
    <property type="entry name" value="DPD_II"/>
</dbReference>
<evidence type="ECO:0000256" key="13">
    <source>
        <dbReference type="ARBA" id="ARBA00022962"/>
    </source>
</evidence>
<evidence type="ECO:0000256" key="16">
    <source>
        <dbReference type="ARBA" id="ARBA00023014"/>
    </source>
</evidence>
<dbReference type="FunFam" id="3.40.50.720:FF:000113">
    <property type="entry name" value="Glutamate synthase [NADH], amyloplastic"/>
    <property type="match status" value="1"/>
</dbReference>
<accession>S5NZT3</accession>
<dbReference type="SUPFAM" id="SSF51395">
    <property type="entry name" value="FMN-linked oxidoreductases"/>
    <property type="match status" value="1"/>
</dbReference>
<dbReference type="Pfam" id="PF01493">
    <property type="entry name" value="GXGXG"/>
    <property type="match status" value="1"/>
</dbReference>
<feature type="region of interest" description="Disordered" evidence="25">
    <location>
        <begin position="1529"/>
        <end position="1558"/>
    </location>
</feature>
<dbReference type="EC" id="1.4.1.14" evidence="19"/>
<dbReference type="GO" id="GO:0016040">
    <property type="term" value="F:glutamate synthase (NADH) activity"/>
    <property type="evidence" value="ECO:0007669"/>
    <property type="project" value="UniProtKB-EC"/>
</dbReference>
<dbReference type="GO" id="GO:0019676">
    <property type="term" value="P:ammonia assimilation cycle"/>
    <property type="evidence" value="ECO:0007669"/>
    <property type="project" value="UniProtKB-ARBA"/>
</dbReference>
<evidence type="ECO:0000256" key="20">
    <source>
        <dbReference type="ARBA" id="ARBA00048867"/>
    </source>
</evidence>
<keyword evidence="14" id="KW-0560">Oxidoreductase</keyword>
<evidence type="ECO:0000256" key="10">
    <source>
        <dbReference type="ARBA" id="ARBA00022643"/>
    </source>
</evidence>
<comment type="pathway">
    <text evidence="4">Nitrogen metabolism.</text>
</comment>
<comment type="cofactor">
    <cofactor evidence="2">
        <name>FAD</name>
        <dbReference type="ChEBI" id="CHEBI:57692"/>
    </cofactor>
</comment>
<dbReference type="SUPFAM" id="SSF56235">
    <property type="entry name" value="N-terminal nucleophile aminohydrolases (Ntn hydrolases)"/>
    <property type="match status" value="1"/>
</dbReference>
<dbReference type="Gene3D" id="3.50.50.60">
    <property type="entry name" value="FAD/NAD(P)-binding domain"/>
    <property type="match status" value="2"/>
</dbReference>
<feature type="binding site" evidence="24">
    <location>
        <position position="1160"/>
    </location>
    <ligand>
        <name>[3Fe-4S] cluster</name>
        <dbReference type="ChEBI" id="CHEBI:21137"/>
    </ligand>
</feature>
<dbReference type="OrthoDB" id="4327079at2759"/>
<dbReference type="FunFam" id="3.50.50.60:FF:000022">
    <property type="entry name" value="Glutamate synthase [NADH], amyloplastic"/>
    <property type="match status" value="1"/>
</dbReference>
<evidence type="ECO:0000256" key="17">
    <source>
        <dbReference type="ARBA" id="ARBA00023164"/>
    </source>
</evidence>
<dbReference type="FunFam" id="2.160.20.60:FF:000001">
    <property type="entry name" value="Glutamate synthase, large subunit"/>
    <property type="match status" value="1"/>
</dbReference>
<keyword evidence="12" id="KW-0274">FAD</keyword>
<evidence type="ECO:0000256" key="21">
    <source>
        <dbReference type="ARBA" id="ARBA00057049"/>
    </source>
</evidence>
<dbReference type="InterPro" id="IPR023753">
    <property type="entry name" value="FAD/NAD-binding_dom"/>
</dbReference>
<dbReference type="GO" id="GO:0005506">
    <property type="term" value="F:iron ion binding"/>
    <property type="evidence" value="ECO:0007669"/>
    <property type="project" value="InterPro"/>
</dbReference>
<keyword evidence="17" id="KW-0314">Glutamate biosynthesis</keyword>